<feature type="compositionally biased region" description="Low complexity" evidence="6">
    <location>
        <begin position="23"/>
        <end position="37"/>
    </location>
</feature>
<feature type="domain" description="Piezo THU9 and anchor" evidence="10">
    <location>
        <begin position="634"/>
        <end position="891"/>
    </location>
</feature>
<evidence type="ECO:0000256" key="6">
    <source>
        <dbReference type="SAM" id="MobiDB-lite"/>
    </source>
</evidence>
<dbReference type="GO" id="GO:0008381">
    <property type="term" value="F:mechanosensitive monoatomic ion channel activity"/>
    <property type="evidence" value="ECO:0007669"/>
    <property type="project" value="InterPro"/>
</dbReference>
<feature type="region of interest" description="Disordered" evidence="6">
    <location>
        <begin position="384"/>
        <end position="457"/>
    </location>
</feature>
<protein>
    <recommendedName>
        <fullName evidence="12">Piezo non-specific cation channel R-Ras-binding domain-containing protein</fullName>
    </recommendedName>
</protein>
<dbReference type="GO" id="GO:0071260">
    <property type="term" value="P:cellular response to mechanical stimulus"/>
    <property type="evidence" value="ECO:0007669"/>
    <property type="project" value="TreeGrafter"/>
</dbReference>
<evidence type="ECO:0000259" key="10">
    <source>
        <dbReference type="Pfam" id="PF24874"/>
    </source>
</evidence>
<evidence type="ECO:0000256" key="3">
    <source>
        <dbReference type="ARBA" id="ARBA00022692"/>
    </source>
</evidence>
<evidence type="ECO:0000256" key="1">
    <source>
        <dbReference type="ARBA" id="ARBA00004141"/>
    </source>
</evidence>
<feature type="region of interest" description="Disordered" evidence="6">
    <location>
        <begin position="1244"/>
        <end position="1303"/>
    </location>
</feature>
<comment type="subcellular location">
    <subcellularLocation>
        <location evidence="1">Membrane</location>
        <topology evidence="1">Multi-pass membrane protein</topology>
    </subcellularLocation>
</comment>
<organism evidence="11">
    <name type="scientific">Alexandrium monilatum</name>
    <dbReference type="NCBI Taxonomy" id="311494"/>
    <lineage>
        <taxon>Eukaryota</taxon>
        <taxon>Sar</taxon>
        <taxon>Alveolata</taxon>
        <taxon>Dinophyceae</taxon>
        <taxon>Gonyaulacales</taxon>
        <taxon>Pyrocystaceae</taxon>
        <taxon>Alexandrium</taxon>
    </lineage>
</organism>
<feature type="compositionally biased region" description="Basic and acidic residues" evidence="6">
    <location>
        <begin position="1286"/>
        <end position="1295"/>
    </location>
</feature>
<reference evidence="11" key="1">
    <citation type="submission" date="2021-01" db="EMBL/GenBank/DDBJ databases">
        <authorList>
            <person name="Corre E."/>
            <person name="Pelletier E."/>
            <person name="Niang G."/>
            <person name="Scheremetjew M."/>
            <person name="Finn R."/>
            <person name="Kale V."/>
            <person name="Holt S."/>
            <person name="Cochrane G."/>
            <person name="Meng A."/>
            <person name="Brown T."/>
            <person name="Cohen L."/>
        </authorList>
    </citation>
    <scope>NUCLEOTIDE SEQUENCE</scope>
    <source>
        <strain evidence="11">CCMP3105</strain>
    </source>
</reference>
<feature type="transmembrane region" description="Helical" evidence="7">
    <location>
        <begin position="639"/>
        <end position="657"/>
    </location>
</feature>
<evidence type="ECO:0000313" key="11">
    <source>
        <dbReference type="EMBL" id="CAE4599907.1"/>
    </source>
</evidence>
<accession>A0A7S4R0J8</accession>
<dbReference type="GO" id="GO:0005261">
    <property type="term" value="F:monoatomic cation channel activity"/>
    <property type="evidence" value="ECO:0007669"/>
    <property type="project" value="TreeGrafter"/>
</dbReference>
<feature type="region of interest" description="Disordered" evidence="6">
    <location>
        <begin position="19"/>
        <end position="44"/>
    </location>
</feature>
<evidence type="ECO:0000259" key="9">
    <source>
        <dbReference type="Pfam" id="PF23188"/>
    </source>
</evidence>
<evidence type="ECO:0000256" key="7">
    <source>
        <dbReference type="SAM" id="Phobius"/>
    </source>
</evidence>
<evidence type="ECO:0000256" key="2">
    <source>
        <dbReference type="ARBA" id="ARBA00007821"/>
    </source>
</evidence>
<feature type="transmembrane region" description="Helical" evidence="7">
    <location>
        <begin position="135"/>
        <end position="157"/>
    </location>
</feature>
<feature type="compositionally biased region" description="Basic and acidic residues" evidence="6">
    <location>
        <begin position="1250"/>
        <end position="1266"/>
    </location>
</feature>
<dbReference type="Pfam" id="PF23188">
    <property type="entry name" value="THU_Piezo1"/>
    <property type="match status" value="1"/>
</dbReference>
<keyword evidence="5 7" id="KW-0472">Membrane</keyword>
<dbReference type="InterPro" id="IPR027272">
    <property type="entry name" value="Piezo"/>
</dbReference>
<dbReference type="GO" id="GO:0016020">
    <property type="term" value="C:membrane"/>
    <property type="evidence" value="ECO:0007669"/>
    <property type="project" value="UniProtKB-SubCell"/>
</dbReference>
<feature type="domain" description="Piezo non-specific cation channel cap" evidence="8">
    <location>
        <begin position="1133"/>
        <end position="1237"/>
    </location>
</feature>
<feature type="transmembrane region" description="Helical" evidence="7">
    <location>
        <begin position="706"/>
        <end position="728"/>
    </location>
</feature>
<dbReference type="InterPro" id="IPR056768">
    <property type="entry name" value="THU_Piezo"/>
</dbReference>
<evidence type="ECO:0000256" key="4">
    <source>
        <dbReference type="ARBA" id="ARBA00022989"/>
    </source>
</evidence>
<dbReference type="PROSITE" id="PS50096">
    <property type="entry name" value="IQ"/>
    <property type="match status" value="1"/>
</dbReference>
<feature type="transmembrane region" description="Helical" evidence="7">
    <location>
        <begin position="677"/>
        <end position="694"/>
    </location>
</feature>
<feature type="transmembrane region" description="Helical" evidence="7">
    <location>
        <begin position="748"/>
        <end position="766"/>
    </location>
</feature>
<dbReference type="InterPro" id="IPR056770">
    <property type="entry name" value="Piezo_THU9_anchor"/>
</dbReference>
<sequence>MAHKKIILNAAFNLSRKNSVRDSQTSSSTQLSRQQSSGVVEVPGRSSSSVIPVRLLQMRDWIIVHWRQLWAKGKVHWTKVVYLWEGFKQGRTLSRVMSDYAFVGTDEEHFCLRTPEEAATEELDLHRRKNGPMRVLWKVALSNMAFLVAVASVLAFVETRSVLDLIRTFGVFFIGVQKYPFPPKEFWKALLAYNVALLVLRTLYDLPIFCSGPSLRAAAQGEHLLWEPSGTMLWCPAVASITWDFTLGMAKRRGPSGLDQNSWFWAIWADHLCVWTVLLHQWMLKRSGLWDHAAYDSENRQVWLAYGDSPEATPRLSTAPAYRPQRGVVRQGSKVMAEMEFFKRHRALVVASVKLRERFVDEYYAALRKERAQRLAEKRALQLPHDHSGDDVSEAAASSPSGIIPLGEPSEEDPDPGSDSEPVGELPLRSQIRRGASSPSMCRSSSHTSTATQSQHFSAGYTAASSVRRGVTRARRRLKVHMPVWMAGDHQNSTSLQLPPGGSQLYGFIMDGTEEQQALRMAKLIKIQTAMRNYLERRRKHNRIRCLMGHQLKKDVVVNWMPREKAAFDREMLGNPQVCERCSKFIRSAVHWSCKECDYHACDECVHMLLALDQGMGKQETQVEEAPGRPGIQVYWLKYLLGLVLMVYFLLASNAIFSSESRSTIDSIQSNKIGSTTLLLLTVHLMVLILDRIFHKWHYRNRNNTASLRIIDFINVVVLLSEFLWVHITIVKELRVAPNPREKKLTMFSELPLCFYYTLWMMYLGVCLTQRKHGLPAVDHDTLRPTAPPDSMGIVREKVHTFAWYLHYAMPFVDDLRVIIDWSVMPTSLDLWMHFKVEDAHSWLFRTRHTMYVRRQSFFAERRDSCEKIYSGWLLLVVLVFLILMPLLVFSPITPFNDSLPIEMGTAELDFGVATSCTEGMSRTSCRAERIILFQAPASQIITYNNSRLEEFVKMNPKAHVDIDVQEVIFPPDSRRPLEVSVPVGLEVQRLLDVSPHLPVAAFVELRLHLTREGPAAPISTNHKICFCAPEGCAGSTWPAVVKKVCGTSIQSSSVVMANLRKWWLELGRGETVSVRDLRHIWDTSVRVGSGKPEPQNKTLDMTYSVSNCSRNCEAGWCTQAHCWGTLRTVPLGKDESVIVYELERSASLGSLSETTTSFSVAGLYIAVVLVFGRYLRAAFQDSSKRAIYEEIPDVGAFLDLVTAIKLAREHKDLRTEFQLYYCLMKVLRSTNLLLTTGGHEPSRYGAGRYDPRPPECEEPRSETRLSMDAASGSGTWRPVVGSGGDDLRNSDRTQELQALSAA</sequence>
<name>A0A7S4R0J8_9DINO</name>
<dbReference type="GO" id="GO:0042391">
    <property type="term" value="P:regulation of membrane potential"/>
    <property type="evidence" value="ECO:0007669"/>
    <property type="project" value="TreeGrafter"/>
</dbReference>
<dbReference type="EMBL" id="HBNR01041097">
    <property type="protein sequence ID" value="CAE4599907.1"/>
    <property type="molecule type" value="Transcribed_RNA"/>
</dbReference>
<evidence type="ECO:0000259" key="8">
    <source>
        <dbReference type="Pfam" id="PF12166"/>
    </source>
</evidence>
<feature type="transmembrane region" description="Helical" evidence="7">
    <location>
        <begin position="872"/>
        <end position="893"/>
    </location>
</feature>
<feature type="transmembrane region" description="Helical" evidence="7">
    <location>
        <begin position="186"/>
        <end position="204"/>
    </location>
</feature>
<dbReference type="InterPro" id="IPR031334">
    <property type="entry name" value="Piezo_cap_dom"/>
</dbReference>
<evidence type="ECO:0008006" key="12">
    <source>
        <dbReference type="Google" id="ProtNLM"/>
    </source>
</evidence>
<gene>
    <name evidence="11" type="ORF">AMON00008_LOCUS28503</name>
</gene>
<keyword evidence="4 7" id="KW-1133">Transmembrane helix</keyword>
<feature type="domain" description="Piezo transmembrane helical unit" evidence="9">
    <location>
        <begin position="142"/>
        <end position="291"/>
    </location>
</feature>
<dbReference type="Pfam" id="PF24874">
    <property type="entry name" value="Piezo_THU9_anchor"/>
    <property type="match status" value="1"/>
</dbReference>
<dbReference type="PANTHER" id="PTHR13167">
    <property type="entry name" value="PIEZO-TYPE MECHANOSENSITIVE ION CHANNEL COMPONENT"/>
    <property type="match status" value="1"/>
</dbReference>
<dbReference type="PANTHER" id="PTHR13167:SF25">
    <property type="entry name" value="PIEZO-TYPE MECHANOSENSITIVE ION CHANNEL COMPONENT"/>
    <property type="match status" value="1"/>
</dbReference>
<comment type="similarity">
    <text evidence="2">Belongs to the PIEZO (TC 1.A.75) family.</text>
</comment>
<proteinExistence type="inferred from homology"/>
<dbReference type="Pfam" id="PF12166">
    <property type="entry name" value="Piezo_cap"/>
    <property type="match status" value="1"/>
</dbReference>
<evidence type="ECO:0000256" key="5">
    <source>
        <dbReference type="ARBA" id="ARBA00023136"/>
    </source>
</evidence>
<keyword evidence="3 7" id="KW-0812">Transmembrane</keyword>
<feature type="compositionally biased region" description="Acidic residues" evidence="6">
    <location>
        <begin position="409"/>
        <end position="418"/>
    </location>
</feature>
<feature type="compositionally biased region" description="Low complexity" evidence="6">
    <location>
        <begin position="444"/>
        <end position="457"/>
    </location>
</feature>
<dbReference type="GO" id="GO:0050982">
    <property type="term" value="P:detection of mechanical stimulus"/>
    <property type="evidence" value="ECO:0007669"/>
    <property type="project" value="TreeGrafter"/>
</dbReference>